<protein>
    <recommendedName>
        <fullName evidence="1">KAP NTPase domain-containing protein</fullName>
    </recommendedName>
</protein>
<organism evidence="2 3">
    <name type="scientific">Thalassospira indica</name>
    <dbReference type="NCBI Taxonomy" id="1891279"/>
    <lineage>
        <taxon>Bacteria</taxon>
        <taxon>Pseudomonadati</taxon>
        <taxon>Pseudomonadota</taxon>
        <taxon>Alphaproteobacteria</taxon>
        <taxon>Rhodospirillales</taxon>
        <taxon>Thalassospiraceae</taxon>
        <taxon>Thalassospira</taxon>
    </lineage>
</organism>
<name>A0ABM6XV82_9PROT</name>
<dbReference type="InterPro" id="IPR011646">
    <property type="entry name" value="KAP_P-loop"/>
</dbReference>
<sequence length="633" mass="72092">MGLSSSQETTVSNNHLSSYLDHYLSSDERSAVLIMGEWGSGKTHFIKSYLDGRDSAARKNDPLEGQSYLYASLNGVSNVSEISDQFFAQLNPLLSSTAARLIGAAGSSVLQGYSGVSLFGGGLSKISKELLSRTKNQILVFDDLERCELSAEEMMGYINHYIEHEKLKVILLAEEKKLSKKSSNYLEIKEKVVGKTIQFEPDISNLVVSIIESIPRNEMTDFYLDNCDGISSCLQKSEILNFRSLRSILMDFERVTSLLDKKVLRSKNALREILLYMIAVGLEYRANNITKEDILEMDRGFYFHSYRFMEQNGEGKEKTGIEKLFDKHENFDFRNPILPYAIIADILVRGQFDYEKLNSHLLVHPSVVEKKAVPIWRRLWSFYNLDRKEYEELVQETLSSFINKDIRFPGPLLLAAGSIIEIEEMGGNVTSPYQSVVKFFENYVRKLLEDGEFQYCDETFGIGGGTGFAGLAFRRAESDSFKAIYTLVRSANSDALRQRMSEFAQSYVDELLRNEDKYEVLHECDFANKKYGNIAFLQFIDPKVFAHSIVENEKADRRLLASLSKRYQNAQGHDTCSLHDEREWLLCFLDELLLIADAAKPPHQNMLKRQIISLFATISKCLGLSFLALHDET</sequence>
<feature type="domain" description="KAP NTPase" evidence="1">
    <location>
        <begin position="23"/>
        <end position="81"/>
    </location>
</feature>
<dbReference type="Proteomes" id="UP000256971">
    <property type="component" value="Chromosome"/>
</dbReference>
<feature type="domain" description="KAP NTPase" evidence="1">
    <location>
        <begin position="124"/>
        <end position="257"/>
    </location>
</feature>
<reference evidence="2 3" key="1">
    <citation type="submission" date="2018-08" db="EMBL/GenBank/DDBJ databases">
        <title>Complete genome sequence of type strain Thalassospira indica MCCC 1A01103T, isolated from isolated from deep seawater of the Indian Ocean.</title>
        <authorList>
            <person name="Liu Y."/>
        </authorList>
    </citation>
    <scope>NUCLEOTIDE SEQUENCE [LARGE SCALE GENOMIC DNA]</scope>
    <source>
        <strain evidence="2 3">PB8BT</strain>
    </source>
</reference>
<dbReference type="EMBL" id="CP031555">
    <property type="protein sequence ID" value="AXO13255.1"/>
    <property type="molecule type" value="Genomic_DNA"/>
</dbReference>
<proteinExistence type="predicted"/>
<evidence type="ECO:0000259" key="1">
    <source>
        <dbReference type="Pfam" id="PF07693"/>
    </source>
</evidence>
<dbReference type="InterPro" id="IPR027417">
    <property type="entry name" value="P-loop_NTPase"/>
</dbReference>
<gene>
    <name evidence="2" type="ORF">DY252_02540</name>
</gene>
<dbReference type="Pfam" id="PF07693">
    <property type="entry name" value="KAP_NTPase"/>
    <property type="match status" value="2"/>
</dbReference>
<dbReference type="SUPFAM" id="SSF52540">
    <property type="entry name" value="P-loop containing nucleoside triphosphate hydrolases"/>
    <property type="match status" value="1"/>
</dbReference>
<evidence type="ECO:0000313" key="3">
    <source>
        <dbReference type="Proteomes" id="UP000256971"/>
    </source>
</evidence>
<keyword evidence="3" id="KW-1185">Reference proteome</keyword>
<accession>A0ABM6XV82</accession>
<dbReference type="Gene3D" id="3.40.50.300">
    <property type="entry name" value="P-loop containing nucleotide triphosphate hydrolases"/>
    <property type="match status" value="1"/>
</dbReference>
<evidence type="ECO:0000313" key="2">
    <source>
        <dbReference type="EMBL" id="AXO13255.1"/>
    </source>
</evidence>